<evidence type="ECO:0000313" key="2">
    <source>
        <dbReference type="EMBL" id="CAK0904667.1"/>
    </source>
</evidence>
<evidence type="ECO:0000313" key="3">
    <source>
        <dbReference type="Proteomes" id="UP001189429"/>
    </source>
</evidence>
<gene>
    <name evidence="2" type="ORF">PCOR1329_LOCUS80620</name>
</gene>
<name>A0ABN9XX09_9DINO</name>
<reference evidence="2" key="1">
    <citation type="submission" date="2023-10" db="EMBL/GenBank/DDBJ databases">
        <authorList>
            <person name="Chen Y."/>
            <person name="Shah S."/>
            <person name="Dougan E. K."/>
            <person name="Thang M."/>
            <person name="Chan C."/>
        </authorList>
    </citation>
    <scope>NUCLEOTIDE SEQUENCE [LARGE SCALE GENOMIC DNA]</scope>
</reference>
<feature type="compositionally biased region" description="Low complexity" evidence="1">
    <location>
        <begin position="294"/>
        <end position="305"/>
    </location>
</feature>
<protein>
    <recommendedName>
        <fullName evidence="4">Reverse transcriptase zinc-binding domain-containing protein</fullName>
    </recommendedName>
</protein>
<dbReference type="EMBL" id="CAUYUJ010021441">
    <property type="protein sequence ID" value="CAK0904667.1"/>
    <property type="molecule type" value="Genomic_DNA"/>
</dbReference>
<feature type="compositionally biased region" description="Low complexity" evidence="1">
    <location>
        <begin position="217"/>
        <end position="228"/>
    </location>
</feature>
<evidence type="ECO:0008006" key="4">
    <source>
        <dbReference type="Google" id="ProtNLM"/>
    </source>
</evidence>
<accession>A0ABN9XX09</accession>
<evidence type="ECO:0000256" key="1">
    <source>
        <dbReference type="SAM" id="MobiDB-lite"/>
    </source>
</evidence>
<feature type="region of interest" description="Disordered" evidence="1">
    <location>
        <begin position="259"/>
        <end position="355"/>
    </location>
</feature>
<organism evidence="2 3">
    <name type="scientific">Prorocentrum cordatum</name>
    <dbReference type="NCBI Taxonomy" id="2364126"/>
    <lineage>
        <taxon>Eukaryota</taxon>
        <taxon>Sar</taxon>
        <taxon>Alveolata</taxon>
        <taxon>Dinophyceae</taxon>
        <taxon>Prorocentrales</taxon>
        <taxon>Prorocentraceae</taxon>
        <taxon>Prorocentrum</taxon>
    </lineage>
</organism>
<proteinExistence type="predicted"/>
<keyword evidence="3" id="KW-1185">Reference proteome</keyword>
<feature type="compositionally biased region" description="Basic and acidic residues" evidence="1">
    <location>
        <begin position="204"/>
        <end position="216"/>
    </location>
</feature>
<comment type="caution">
    <text evidence="2">The sequence shown here is derived from an EMBL/GenBank/DDBJ whole genome shotgun (WGS) entry which is preliminary data.</text>
</comment>
<feature type="compositionally biased region" description="Low complexity" evidence="1">
    <location>
        <begin position="339"/>
        <end position="355"/>
    </location>
</feature>
<feature type="region of interest" description="Disordered" evidence="1">
    <location>
        <begin position="203"/>
        <end position="233"/>
    </location>
</feature>
<dbReference type="Proteomes" id="UP001189429">
    <property type="component" value="Unassembled WGS sequence"/>
</dbReference>
<sequence>MRDGCLTSLTEQSPSRIARFLERDLQEAHLVRSVNQLLAGKASEGRRLFATKWIWAKGGVKIHHSSKMPDDLNQLFRLVFTDACPTAARLHSWGYRMEPLCQYCRQRGTVWHRVRCCPHFADQRAEMLEPEGIEAALEAGPESLFYNKFWWAARPIAKAVPFKEECPQYMDDECNNCALFVFPGCNRHIRPIPVRHAVSKVKAHRSEDAAESEAARAEPAAESAGSEAHGLPERQVDEADTMMRQTMGQLLKEMQQDLGDMLGPGEASCEATTAEADPRGQPRSGSVEPGGPHGAAAEAELAQEGTPMGKLLQEMQHSFGDDAPVPGLGARALRPVPPAFADAAADEPQGAPAAQ</sequence>
<feature type="non-terminal residue" evidence="2">
    <location>
        <position position="355"/>
    </location>
</feature>